<dbReference type="InterPro" id="IPR001123">
    <property type="entry name" value="LeuE-type"/>
</dbReference>
<dbReference type="EMBL" id="JBHMEP010000006">
    <property type="protein sequence ID" value="MFB9136605.1"/>
    <property type="molecule type" value="Genomic_DNA"/>
</dbReference>
<name>A0ABV5HQV4_9VIBR</name>
<keyword evidence="5 6" id="KW-0472">Membrane</keyword>
<dbReference type="RefSeq" id="WP_390194863.1">
    <property type="nucleotide sequence ID" value="NZ_JBHMEP010000006.1"/>
</dbReference>
<gene>
    <name evidence="7" type="ORF">ACFFUV_16685</name>
</gene>
<accession>A0ABV5HQV4</accession>
<sequence>MLEILLYALGVMYTPGPVNLIALNNGIQKQGARAIHFYIGVGVAMFIFFFGFSLLGAEFIQRDWLFYFSLIGCTYIVYLAYKIAKSSVDLSKEKPHQQHLSFKDGLLVQLMNPKGLTASLPVATVQFPAEHITGHWIGIWSVGLAILAFGAPFSYYLIGRILGQRIHNPIYFRVFNLTMSCFLVFVAGSLVYEMEGLTGHTF</sequence>
<proteinExistence type="predicted"/>
<evidence type="ECO:0000256" key="3">
    <source>
        <dbReference type="ARBA" id="ARBA00022692"/>
    </source>
</evidence>
<comment type="caution">
    <text evidence="7">The sequence shown here is derived from an EMBL/GenBank/DDBJ whole genome shotgun (WGS) entry which is preliminary data.</text>
</comment>
<keyword evidence="4 6" id="KW-1133">Transmembrane helix</keyword>
<dbReference type="PANTHER" id="PTHR30086">
    <property type="entry name" value="ARGININE EXPORTER PROTEIN ARGO"/>
    <property type="match status" value="1"/>
</dbReference>
<keyword evidence="8" id="KW-1185">Reference proteome</keyword>
<evidence type="ECO:0000256" key="1">
    <source>
        <dbReference type="ARBA" id="ARBA00004651"/>
    </source>
</evidence>
<evidence type="ECO:0000256" key="2">
    <source>
        <dbReference type="ARBA" id="ARBA00022475"/>
    </source>
</evidence>
<protein>
    <submittedName>
        <fullName evidence="7">LysE family translocator</fullName>
    </submittedName>
</protein>
<keyword evidence="2" id="KW-1003">Cell membrane</keyword>
<evidence type="ECO:0000256" key="4">
    <source>
        <dbReference type="ARBA" id="ARBA00022989"/>
    </source>
</evidence>
<feature type="transmembrane region" description="Helical" evidence="6">
    <location>
        <begin position="64"/>
        <end position="84"/>
    </location>
</feature>
<keyword evidence="3 6" id="KW-0812">Transmembrane</keyword>
<comment type="subcellular location">
    <subcellularLocation>
        <location evidence="1">Cell membrane</location>
        <topology evidence="1">Multi-pass membrane protein</topology>
    </subcellularLocation>
</comment>
<dbReference type="Pfam" id="PF01810">
    <property type="entry name" value="LysE"/>
    <property type="match status" value="1"/>
</dbReference>
<evidence type="ECO:0000256" key="5">
    <source>
        <dbReference type="ARBA" id="ARBA00023136"/>
    </source>
</evidence>
<organism evidence="7 8">
    <name type="scientific">Vibrio olivae</name>
    <dbReference type="NCBI Taxonomy" id="1243002"/>
    <lineage>
        <taxon>Bacteria</taxon>
        <taxon>Pseudomonadati</taxon>
        <taxon>Pseudomonadota</taxon>
        <taxon>Gammaproteobacteria</taxon>
        <taxon>Vibrionales</taxon>
        <taxon>Vibrionaceae</taxon>
        <taxon>Vibrio</taxon>
    </lineage>
</organism>
<dbReference type="Proteomes" id="UP001589645">
    <property type="component" value="Unassembled WGS sequence"/>
</dbReference>
<feature type="transmembrane region" description="Helical" evidence="6">
    <location>
        <begin position="170"/>
        <end position="192"/>
    </location>
</feature>
<evidence type="ECO:0000313" key="7">
    <source>
        <dbReference type="EMBL" id="MFB9136605.1"/>
    </source>
</evidence>
<evidence type="ECO:0000313" key="8">
    <source>
        <dbReference type="Proteomes" id="UP001589645"/>
    </source>
</evidence>
<dbReference type="PANTHER" id="PTHR30086:SF20">
    <property type="entry name" value="ARGININE EXPORTER PROTEIN ARGO-RELATED"/>
    <property type="match status" value="1"/>
</dbReference>
<reference evidence="7 8" key="1">
    <citation type="submission" date="2024-09" db="EMBL/GenBank/DDBJ databases">
        <authorList>
            <person name="Sun Q."/>
            <person name="Mori K."/>
        </authorList>
    </citation>
    <scope>NUCLEOTIDE SEQUENCE [LARGE SCALE GENOMIC DNA]</scope>
    <source>
        <strain evidence="7 8">CECT 8064</strain>
    </source>
</reference>
<feature type="transmembrane region" description="Helical" evidence="6">
    <location>
        <begin position="137"/>
        <end position="158"/>
    </location>
</feature>
<feature type="transmembrane region" description="Helical" evidence="6">
    <location>
        <begin position="35"/>
        <end position="52"/>
    </location>
</feature>
<evidence type="ECO:0000256" key="6">
    <source>
        <dbReference type="SAM" id="Phobius"/>
    </source>
</evidence>